<dbReference type="RefSeq" id="XP_025969777.1">
    <property type="nucleotide sequence ID" value="XM_026113992.2"/>
</dbReference>
<dbReference type="CTD" id="79370"/>
<keyword evidence="3" id="KW-0053">Apoptosis</keyword>
<dbReference type="Ensembl" id="ENSDNVT00000002721.1">
    <property type="protein sequence ID" value="ENSDNVP00000002255.1"/>
    <property type="gene ID" value="ENSDNVG00000001636.1"/>
</dbReference>
<dbReference type="PANTHER" id="PTHR14965:SF1">
    <property type="entry name" value="APOPTOSIS FACILITATOR BCL-2-LIKE PROTEIN 14"/>
    <property type="match status" value="1"/>
</dbReference>
<evidence type="ECO:0000256" key="3">
    <source>
        <dbReference type="ARBA" id="ARBA00022703"/>
    </source>
</evidence>
<dbReference type="GO" id="GO:0006915">
    <property type="term" value="P:apoptotic process"/>
    <property type="evidence" value="ECO:0007669"/>
    <property type="project" value="UniProtKB-KW"/>
</dbReference>
<feature type="compositionally biased region" description="Polar residues" evidence="4">
    <location>
        <begin position="73"/>
        <end position="95"/>
    </location>
</feature>
<dbReference type="OrthoDB" id="9948726at2759"/>
<gene>
    <name evidence="5" type="primary">BCL2L14</name>
</gene>
<dbReference type="PROSITE" id="PS01258">
    <property type="entry name" value="BH2"/>
    <property type="match status" value="1"/>
</dbReference>
<dbReference type="GeneID" id="112991491"/>
<reference evidence="5" key="1">
    <citation type="submission" date="2025-08" db="UniProtKB">
        <authorList>
            <consortium name="Ensembl"/>
        </authorList>
    </citation>
    <scope>IDENTIFICATION</scope>
</reference>
<name>A0A8C4J0U9_DRONO</name>
<organism evidence="5 6">
    <name type="scientific">Dromaius novaehollandiae</name>
    <name type="common">Emu</name>
    <dbReference type="NCBI Taxonomy" id="8790"/>
    <lineage>
        <taxon>Eukaryota</taxon>
        <taxon>Metazoa</taxon>
        <taxon>Chordata</taxon>
        <taxon>Craniata</taxon>
        <taxon>Vertebrata</taxon>
        <taxon>Euteleostomi</taxon>
        <taxon>Archelosauria</taxon>
        <taxon>Archosauria</taxon>
        <taxon>Dinosauria</taxon>
        <taxon>Saurischia</taxon>
        <taxon>Theropoda</taxon>
        <taxon>Coelurosauria</taxon>
        <taxon>Aves</taxon>
        <taxon>Palaeognathae</taxon>
        <taxon>Casuariiformes</taxon>
        <taxon>Dromaiidae</taxon>
        <taxon>Dromaius</taxon>
    </lineage>
</organism>
<dbReference type="SUPFAM" id="SSF56854">
    <property type="entry name" value="Bcl-2 inhibitors of programmed cell death"/>
    <property type="match status" value="1"/>
</dbReference>
<evidence type="ECO:0000256" key="2">
    <source>
        <dbReference type="ARBA" id="ARBA00022553"/>
    </source>
</evidence>
<dbReference type="GO" id="GO:2001236">
    <property type="term" value="P:regulation of extrinsic apoptotic signaling pathway"/>
    <property type="evidence" value="ECO:0007669"/>
    <property type="project" value="TreeGrafter"/>
</dbReference>
<protein>
    <submittedName>
        <fullName evidence="5">BCL2 like 14</fullName>
    </submittedName>
</protein>
<keyword evidence="6" id="KW-1185">Reference proteome</keyword>
<evidence type="ECO:0000313" key="5">
    <source>
        <dbReference type="Ensembl" id="ENSDNVP00000002255.1"/>
    </source>
</evidence>
<dbReference type="Proteomes" id="UP000694423">
    <property type="component" value="Unplaced"/>
</dbReference>
<dbReference type="AlphaFoldDB" id="A0A8C4J0U9"/>
<dbReference type="InterPro" id="IPR020726">
    <property type="entry name" value="Bcl2_BH2_motif_CS"/>
</dbReference>
<accession>A0A8C4J0U9</accession>
<evidence type="ECO:0000313" key="6">
    <source>
        <dbReference type="Proteomes" id="UP000694423"/>
    </source>
</evidence>
<dbReference type="InterPro" id="IPR036834">
    <property type="entry name" value="Bcl-2-like_sf"/>
</dbReference>
<feature type="region of interest" description="Disordered" evidence="4">
    <location>
        <begin position="47"/>
        <end position="98"/>
    </location>
</feature>
<feature type="compositionally biased region" description="Basic and acidic residues" evidence="4">
    <location>
        <begin position="58"/>
        <end position="69"/>
    </location>
</feature>
<evidence type="ECO:0000256" key="1">
    <source>
        <dbReference type="ARBA" id="ARBA00009458"/>
    </source>
</evidence>
<dbReference type="PROSITE" id="PS50062">
    <property type="entry name" value="BCL2_FAMILY"/>
    <property type="match status" value="1"/>
</dbReference>
<proteinExistence type="inferred from homology"/>
<comment type="similarity">
    <text evidence="1">Belongs to the Bcl-2 family.</text>
</comment>
<dbReference type="KEGG" id="dne:112991491"/>
<dbReference type="InterPro" id="IPR002475">
    <property type="entry name" value="Bcl2-like"/>
</dbReference>
<keyword evidence="2" id="KW-0597">Phosphoprotein</keyword>
<evidence type="ECO:0000256" key="4">
    <source>
        <dbReference type="SAM" id="MobiDB-lite"/>
    </source>
</evidence>
<reference evidence="5" key="2">
    <citation type="submission" date="2025-09" db="UniProtKB">
        <authorList>
            <consortium name="Ensembl"/>
        </authorList>
    </citation>
    <scope>IDENTIFICATION</scope>
</reference>
<dbReference type="Gene3D" id="1.10.437.10">
    <property type="entry name" value="Blc2-like"/>
    <property type="match status" value="1"/>
</dbReference>
<sequence>MMSSPNDANMEEIPLEDDERDSLEYKILMAYAQRRLSASKYEELMKKEANMQKSSSLIRREEKLEDQGHKVGPSQTEVSQSTGLKHLSQKQTRPRSVSKYCLPSSFIREKHEKSPKPSLPQKPFLPQSSTVCFYLPRVQLQGPSEVKQKHLTDETANVDHIADRLAKLVTSRSQPSPSDVSFKMMVHFQLPEQQGGGAAGGNKGGENDEEKIIQTIVALLRNSGDQLEKKIKKDKTLYQHFIDMLSYSFFERVTDLILEDVSADSTSETEGQVQCTKVAFALEVATRLTAVDNHPMNVVLGFGIKYLREHFTPWIQNQGGWEKALTLLDQEEIE</sequence>
<dbReference type="PANTHER" id="PTHR14965">
    <property type="entry name" value="SI:CH73-248E21.1"/>
    <property type="match status" value="1"/>
</dbReference>